<organism evidence="2">
    <name type="scientific">Timema bartmani</name>
    <dbReference type="NCBI Taxonomy" id="61472"/>
    <lineage>
        <taxon>Eukaryota</taxon>
        <taxon>Metazoa</taxon>
        <taxon>Ecdysozoa</taxon>
        <taxon>Arthropoda</taxon>
        <taxon>Hexapoda</taxon>
        <taxon>Insecta</taxon>
        <taxon>Pterygota</taxon>
        <taxon>Neoptera</taxon>
        <taxon>Polyneoptera</taxon>
        <taxon>Phasmatodea</taxon>
        <taxon>Timematodea</taxon>
        <taxon>Timematoidea</taxon>
        <taxon>Timematidae</taxon>
        <taxon>Timema</taxon>
    </lineage>
</organism>
<gene>
    <name evidence="2" type="ORF">TBIB3V08_LOCUS2986</name>
</gene>
<evidence type="ECO:0000313" key="2">
    <source>
        <dbReference type="EMBL" id="CAD7440474.1"/>
    </source>
</evidence>
<protein>
    <submittedName>
        <fullName evidence="2">Uncharacterized protein</fullName>
    </submittedName>
</protein>
<dbReference type="EMBL" id="OD564991">
    <property type="protein sequence ID" value="CAD7440474.1"/>
    <property type="molecule type" value="Genomic_DNA"/>
</dbReference>
<dbReference type="AlphaFoldDB" id="A0A7R9EUM7"/>
<evidence type="ECO:0000256" key="1">
    <source>
        <dbReference type="SAM" id="MobiDB-lite"/>
    </source>
</evidence>
<name>A0A7R9EUM7_9NEOP</name>
<feature type="region of interest" description="Disordered" evidence="1">
    <location>
        <begin position="34"/>
        <end position="78"/>
    </location>
</feature>
<feature type="compositionally biased region" description="Acidic residues" evidence="1">
    <location>
        <begin position="37"/>
        <end position="49"/>
    </location>
</feature>
<sequence length="120" mass="13346">MFHGLCRCWNWLLCSPSSSEETLSFILFVTSAKSSASDDDDDDDDEDEPPSPIAPARENGPSSSQKKKSAQWHRTGTTLSPQEYHSFIDSALECTRPGEYALAADCRAVIYYYTMQPIGN</sequence>
<accession>A0A7R9EUM7</accession>
<proteinExistence type="predicted"/>
<reference evidence="2" key="1">
    <citation type="submission" date="2020-11" db="EMBL/GenBank/DDBJ databases">
        <authorList>
            <person name="Tran Van P."/>
        </authorList>
    </citation>
    <scope>NUCLEOTIDE SEQUENCE</scope>
</reference>